<keyword evidence="4 5" id="KW-0804">Transcription</keyword>
<dbReference type="Proteomes" id="UP000183028">
    <property type="component" value="Unassembled WGS sequence"/>
</dbReference>
<comment type="subcellular location">
    <subcellularLocation>
        <location evidence="5">Cytoplasm</location>
    </subcellularLocation>
</comment>
<evidence type="ECO:0000259" key="7">
    <source>
        <dbReference type="Pfam" id="PF20772"/>
    </source>
</evidence>
<dbReference type="EMBL" id="FNYK01000021">
    <property type="protein sequence ID" value="SEI74813.1"/>
    <property type="molecule type" value="Genomic_DNA"/>
</dbReference>
<dbReference type="GO" id="GO:0003677">
    <property type="term" value="F:DNA binding"/>
    <property type="evidence" value="ECO:0007669"/>
    <property type="project" value="UniProtKB-UniRule"/>
</dbReference>
<keyword evidence="5" id="KW-0963">Cytoplasm</keyword>
<dbReference type="GeneID" id="54120660"/>
<name>A0A1H6T3Y6_9FIRM</name>
<dbReference type="InterPro" id="IPR029072">
    <property type="entry name" value="YebC-like"/>
</dbReference>
<dbReference type="STRING" id="322505.SAMN04487836_12119"/>
<protein>
    <recommendedName>
        <fullName evidence="5">Probable transcriptional regulatory protein SAMN04487834_102116</fullName>
    </recommendedName>
</protein>
<feature type="domain" description="TACO1/YebC-like second and third" evidence="6">
    <location>
        <begin position="79"/>
        <end position="237"/>
    </location>
</feature>
<feature type="domain" description="TACO1/YebC-like N-terminal" evidence="7">
    <location>
        <begin position="6"/>
        <end position="73"/>
    </location>
</feature>
<dbReference type="RefSeq" id="WP_033163274.1">
    <property type="nucleotide sequence ID" value="NZ_CACVTN010000013.1"/>
</dbReference>
<dbReference type="Pfam" id="PF01709">
    <property type="entry name" value="Transcrip_reg"/>
    <property type="match status" value="1"/>
</dbReference>
<keyword evidence="9" id="KW-1185">Reference proteome</keyword>
<sequence length="247" mass="26914">MGRAHEVRAASMAATAAKKTKLYSFYGKEIYQAAKTGGPDPDANLSLRAIINKAKKDQVPSHVINNAIDKVKNGAGEDYKELQFEGFGPGGSTLIVKCLTDNTNRTISQVRPAFTKAKSKLGAEGSVSYLYNVKAVVQFKGLSEEDALDALIENAVDAEDITTLEDGSVKIVGEPTDYNNIKLAIQSKLPDVDFDVDEIQTTPTETVELEGADMELFERLMNLLNDAEDVDQVYHNVANYDDGSEEE</sequence>
<dbReference type="InterPro" id="IPR048300">
    <property type="entry name" value="TACO1_YebC-like_2nd/3rd_dom"/>
</dbReference>
<dbReference type="GO" id="GO:0005829">
    <property type="term" value="C:cytosol"/>
    <property type="evidence" value="ECO:0007669"/>
    <property type="project" value="TreeGrafter"/>
</dbReference>
<evidence type="ECO:0000313" key="9">
    <source>
        <dbReference type="Proteomes" id="UP000183028"/>
    </source>
</evidence>
<evidence type="ECO:0000256" key="2">
    <source>
        <dbReference type="ARBA" id="ARBA00023015"/>
    </source>
</evidence>
<dbReference type="PANTHER" id="PTHR12532">
    <property type="entry name" value="TRANSLATIONAL ACTIVATOR OF CYTOCHROME C OXIDASE 1"/>
    <property type="match status" value="1"/>
</dbReference>
<dbReference type="AlphaFoldDB" id="A0A1H6T3Y6"/>
<evidence type="ECO:0000256" key="3">
    <source>
        <dbReference type="ARBA" id="ARBA00023125"/>
    </source>
</evidence>
<keyword evidence="2 5" id="KW-0805">Transcription regulation</keyword>
<evidence type="ECO:0000256" key="4">
    <source>
        <dbReference type="ARBA" id="ARBA00023163"/>
    </source>
</evidence>
<dbReference type="InterPro" id="IPR017856">
    <property type="entry name" value="Integrase-like_N"/>
</dbReference>
<keyword evidence="3 5" id="KW-0238">DNA-binding</keyword>
<evidence type="ECO:0000256" key="5">
    <source>
        <dbReference type="HAMAP-Rule" id="MF_00693"/>
    </source>
</evidence>
<evidence type="ECO:0000259" key="6">
    <source>
        <dbReference type="Pfam" id="PF01709"/>
    </source>
</evidence>
<dbReference type="GO" id="GO:0006355">
    <property type="term" value="P:regulation of DNA-templated transcription"/>
    <property type="evidence" value="ECO:0007669"/>
    <property type="project" value="UniProtKB-UniRule"/>
</dbReference>
<evidence type="ECO:0000256" key="1">
    <source>
        <dbReference type="ARBA" id="ARBA00008724"/>
    </source>
</evidence>
<dbReference type="Pfam" id="PF20772">
    <property type="entry name" value="TACO1_YebC_N"/>
    <property type="match status" value="1"/>
</dbReference>
<dbReference type="PANTHER" id="PTHR12532:SF0">
    <property type="entry name" value="TRANSLATIONAL ACTIVATOR OF CYTOCHROME C OXIDASE 1"/>
    <property type="match status" value="1"/>
</dbReference>
<dbReference type="NCBIfam" id="NF009044">
    <property type="entry name" value="PRK12378.1"/>
    <property type="match status" value="1"/>
</dbReference>
<gene>
    <name evidence="8" type="ORF">SAMN04487834_102116</name>
</gene>
<dbReference type="HAMAP" id="MF_00693">
    <property type="entry name" value="Transcrip_reg_TACO1"/>
    <property type="match status" value="1"/>
</dbReference>
<dbReference type="InterPro" id="IPR026564">
    <property type="entry name" value="Transcrip_reg_TACO1-like_dom3"/>
</dbReference>
<dbReference type="Gene3D" id="1.10.10.200">
    <property type="match status" value="1"/>
</dbReference>
<accession>A0A1H6T3Y6</accession>
<dbReference type="OrthoDB" id="9781053at2"/>
<dbReference type="SUPFAM" id="SSF75625">
    <property type="entry name" value="YebC-like"/>
    <property type="match status" value="1"/>
</dbReference>
<comment type="similarity">
    <text evidence="1 5">Belongs to the TACO1 family.</text>
</comment>
<dbReference type="Gene3D" id="3.30.70.980">
    <property type="match status" value="2"/>
</dbReference>
<organism evidence="8 9">
    <name type="scientific">Sharpea azabuensis</name>
    <dbReference type="NCBI Taxonomy" id="322505"/>
    <lineage>
        <taxon>Bacteria</taxon>
        <taxon>Bacillati</taxon>
        <taxon>Bacillota</taxon>
        <taxon>Erysipelotrichia</taxon>
        <taxon>Erysipelotrichales</taxon>
        <taxon>Coprobacillaceae</taxon>
        <taxon>Sharpea</taxon>
    </lineage>
</organism>
<dbReference type="InterPro" id="IPR002876">
    <property type="entry name" value="Transcrip_reg_TACO1-like"/>
</dbReference>
<reference evidence="9" key="1">
    <citation type="submission" date="2016-10" db="EMBL/GenBank/DDBJ databases">
        <authorList>
            <person name="Varghese N."/>
        </authorList>
    </citation>
    <scope>NUCLEOTIDE SEQUENCE [LARGE SCALE GENOMIC DNA]</scope>
    <source>
        <strain evidence="9">DSM 20406</strain>
    </source>
</reference>
<dbReference type="InterPro" id="IPR049083">
    <property type="entry name" value="TACO1_YebC_N"/>
</dbReference>
<proteinExistence type="inferred from homology"/>
<dbReference type="eggNOG" id="COG0217">
    <property type="taxonomic scope" value="Bacteria"/>
</dbReference>
<evidence type="ECO:0000313" key="8">
    <source>
        <dbReference type="EMBL" id="SEI74813.1"/>
    </source>
</evidence>